<dbReference type="AlphaFoldDB" id="A0A9W9IK81"/>
<dbReference type="GO" id="GO:0004497">
    <property type="term" value="F:monooxygenase activity"/>
    <property type="evidence" value="ECO:0007669"/>
    <property type="project" value="InterPro"/>
</dbReference>
<name>A0A9W9IK81_9EURO</name>
<dbReference type="GO" id="GO:0016705">
    <property type="term" value="F:oxidoreductase activity, acting on paired donors, with incorporation or reduction of molecular oxygen"/>
    <property type="evidence" value="ECO:0007669"/>
    <property type="project" value="InterPro"/>
</dbReference>
<dbReference type="OrthoDB" id="1470350at2759"/>
<comment type="caution">
    <text evidence="1">The sequence shown here is derived from an EMBL/GenBank/DDBJ whole genome shotgun (WGS) entry which is preliminary data.</text>
</comment>
<keyword evidence="2" id="KW-1185">Reference proteome</keyword>
<reference evidence="1" key="1">
    <citation type="submission" date="2022-11" db="EMBL/GenBank/DDBJ databases">
        <authorList>
            <person name="Petersen C."/>
        </authorList>
    </citation>
    <scope>NUCLEOTIDE SEQUENCE</scope>
    <source>
        <strain evidence="1">IBT 21917</strain>
    </source>
</reference>
<reference evidence="1" key="2">
    <citation type="journal article" date="2023" name="IMA Fungus">
        <title>Comparative genomic study of the Penicillium genus elucidates a diverse pangenome and 15 lateral gene transfer events.</title>
        <authorList>
            <person name="Petersen C."/>
            <person name="Sorensen T."/>
            <person name="Nielsen M.R."/>
            <person name="Sondergaard T.E."/>
            <person name="Sorensen J.L."/>
            <person name="Fitzpatrick D.A."/>
            <person name="Frisvad J.C."/>
            <person name="Nielsen K.L."/>
        </authorList>
    </citation>
    <scope>NUCLEOTIDE SEQUENCE</scope>
    <source>
        <strain evidence="1">IBT 21917</strain>
    </source>
</reference>
<dbReference type="Gene3D" id="1.10.630.10">
    <property type="entry name" value="Cytochrome P450"/>
    <property type="match status" value="1"/>
</dbReference>
<evidence type="ECO:0000313" key="2">
    <source>
        <dbReference type="Proteomes" id="UP001146351"/>
    </source>
</evidence>
<dbReference type="GO" id="GO:0020037">
    <property type="term" value="F:heme binding"/>
    <property type="evidence" value="ECO:0007669"/>
    <property type="project" value="InterPro"/>
</dbReference>
<proteinExistence type="predicted"/>
<dbReference type="SUPFAM" id="SSF48264">
    <property type="entry name" value="Cytochrome P450"/>
    <property type="match status" value="1"/>
</dbReference>
<dbReference type="Proteomes" id="UP001146351">
    <property type="component" value="Unassembled WGS sequence"/>
</dbReference>
<gene>
    <name evidence="1" type="ORF">N7492_002522</name>
</gene>
<evidence type="ECO:0000313" key="1">
    <source>
        <dbReference type="EMBL" id="KAJ5179312.1"/>
    </source>
</evidence>
<dbReference type="GO" id="GO:0005506">
    <property type="term" value="F:iron ion binding"/>
    <property type="evidence" value="ECO:0007669"/>
    <property type="project" value="InterPro"/>
</dbReference>
<sequence length="163" mass="18669">MVSSMKISALSWNSLTLHLCPIFKINVLGHQIVFVCNVALLGEICDDTRFRKCVTGPVVEMRYSVHDSLFVAYDHEKNWGVAHWLIYPFVSREVVHSNTAFVDMQRVRVTEDLDVILLVSCVRCFFNQRLHVLDESNPNGERQNALDMVRAFEGATLEAMKRP</sequence>
<organism evidence="1 2">
    <name type="scientific">Penicillium capsulatum</name>
    <dbReference type="NCBI Taxonomy" id="69766"/>
    <lineage>
        <taxon>Eukaryota</taxon>
        <taxon>Fungi</taxon>
        <taxon>Dikarya</taxon>
        <taxon>Ascomycota</taxon>
        <taxon>Pezizomycotina</taxon>
        <taxon>Eurotiomycetes</taxon>
        <taxon>Eurotiomycetidae</taxon>
        <taxon>Eurotiales</taxon>
        <taxon>Aspergillaceae</taxon>
        <taxon>Penicillium</taxon>
    </lineage>
</organism>
<protein>
    <submittedName>
        <fullName evidence="1">Uncharacterized protein</fullName>
    </submittedName>
</protein>
<accession>A0A9W9IK81</accession>
<dbReference type="EMBL" id="JAPQKO010000002">
    <property type="protein sequence ID" value="KAJ5179312.1"/>
    <property type="molecule type" value="Genomic_DNA"/>
</dbReference>
<dbReference type="InterPro" id="IPR036396">
    <property type="entry name" value="Cyt_P450_sf"/>
</dbReference>